<dbReference type="OrthoDB" id="1879366at2759"/>
<reference evidence="7" key="1">
    <citation type="journal article" date="2021" name="Sci. Rep.">
        <title>Diploid genomic architecture of Nitzschia inconspicua, an elite biomass production diatom.</title>
        <authorList>
            <person name="Oliver A."/>
            <person name="Podell S."/>
            <person name="Pinowska A."/>
            <person name="Traller J.C."/>
            <person name="Smith S.R."/>
            <person name="McClure R."/>
            <person name="Beliaev A."/>
            <person name="Bohutskyi P."/>
            <person name="Hill E.A."/>
            <person name="Rabines A."/>
            <person name="Zheng H."/>
            <person name="Allen L.Z."/>
            <person name="Kuo A."/>
            <person name="Grigoriev I.V."/>
            <person name="Allen A.E."/>
            <person name="Hazlebeck D."/>
            <person name="Allen E.E."/>
        </authorList>
    </citation>
    <scope>NUCLEOTIDE SEQUENCE</scope>
    <source>
        <strain evidence="7">Hildebrandi</strain>
    </source>
</reference>
<dbReference type="Pfam" id="PF08240">
    <property type="entry name" value="ADH_N"/>
    <property type="match status" value="1"/>
</dbReference>
<evidence type="ECO:0000259" key="6">
    <source>
        <dbReference type="SMART" id="SM00829"/>
    </source>
</evidence>
<keyword evidence="2 5" id="KW-0479">Metal-binding</keyword>
<comment type="similarity">
    <text evidence="5">Belongs to the zinc-containing alcohol dehydrogenase family.</text>
</comment>
<comment type="caution">
    <text evidence="7">The sequence shown here is derived from an EMBL/GenBank/DDBJ whole genome shotgun (WGS) entry which is preliminary data.</text>
</comment>
<protein>
    <submittedName>
        <fullName evidence="7">Alcohol dehydrogenase GroES domain protein</fullName>
    </submittedName>
</protein>
<feature type="domain" description="Enoyl reductase (ER)" evidence="6">
    <location>
        <begin position="15"/>
        <end position="356"/>
    </location>
</feature>
<evidence type="ECO:0000313" key="7">
    <source>
        <dbReference type="EMBL" id="KAG7342981.1"/>
    </source>
</evidence>
<comment type="cofactor">
    <cofactor evidence="1 5">
        <name>Zn(2+)</name>
        <dbReference type="ChEBI" id="CHEBI:29105"/>
    </cofactor>
</comment>
<dbReference type="SMART" id="SM00829">
    <property type="entry name" value="PKS_ER"/>
    <property type="match status" value="1"/>
</dbReference>
<organism evidence="7 8">
    <name type="scientific">Nitzschia inconspicua</name>
    <dbReference type="NCBI Taxonomy" id="303405"/>
    <lineage>
        <taxon>Eukaryota</taxon>
        <taxon>Sar</taxon>
        <taxon>Stramenopiles</taxon>
        <taxon>Ochrophyta</taxon>
        <taxon>Bacillariophyta</taxon>
        <taxon>Bacillariophyceae</taxon>
        <taxon>Bacillariophycidae</taxon>
        <taxon>Bacillariales</taxon>
        <taxon>Bacillariaceae</taxon>
        <taxon>Nitzschia</taxon>
    </lineage>
</organism>
<dbReference type="PROSITE" id="PS00059">
    <property type="entry name" value="ADH_ZINC"/>
    <property type="match status" value="1"/>
</dbReference>
<keyword evidence="3 5" id="KW-0862">Zinc</keyword>
<evidence type="ECO:0000256" key="2">
    <source>
        <dbReference type="ARBA" id="ARBA00022723"/>
    </source>
</evidence>
<evidence type="ECO:0000256" key="1">
    <source>
        <dbReference type="ARBA" id="ARBA00001947"/>
    </source>
</evidence>
<sequence>MATLSNATKNALALGSFDTKAELYCFEIARPEVGPNDVSIHIQYCGMCHSDCHACNGDWGLDSWPIAPGHEIAGVVTAIGSSVSKFKVGEKVGVGCMVESCRNCDMCQDGLEQHCPNMIQTYGSIFPKGKGDNMKDAEGNHTNGGYSTAITVNEHFVFHIPEGMDMKYAGILLCAGITTYSPLNRHILQKGGGKGKKVAIVGFGGLGQMAIKLAKAMGVDTVTILSRSDKKKEQASKLGCEYIAYSNEDSVKEATRSFDVVLDTVSAPHDIASLLPVLKVGGAYVLLGAVGKPFEISAMSLIFNRYAIEGSLIGGVPETQEMLDFCAKHQIVPEYRVIDAKEANQQFKAMMNGESLADRCVIDISTLKNLEVVDSKLENGPAQ</sequence>
<dbReference type="GO" id="GO:0008270">
    <property type="term" value="F:zinc ion binding"/>
    <property type="evidence" value="ECO:0007669"/>
    <property type="project" value="InterPro"/>
</dbReference>
<accession>A0A9K3KGL7</accession>
<dbReference type="InterPro" id="IPR020843">
    <property type="entry name" value="ER"/>
</dbReference>
<dbReference type="PANTHER" id="PTHR42683">
    <property type="entry name" value="ALDEHYDE REDUCTASE"/>
    <property type="match status" value="1"/>
</dbReference>
<dbReference type="GO" id="GO:0016616">
    <property type="term" value="F:oxidoreductase activity, acting on the CH-OH group of donors, NAD or NADP as acceptor"/>
    <property type="evidence" value="ECO:0007669"/>
    <property type="project" value="InterPro"/>
</dbReference>
<proteinExistence type="inferred from homology"/>
<dbReference type="EMBL" id="JAGRRH010000024">
    <property type="protein sequence ID" value="KAG7342981.1"/>
    <property type="molecule type" value="Genomic_DNA"/>
</dbReference>
<dbReference type="Proteomes" id="UP000693970">
    <property type="component" value="Unassembled WGS sequence"/>
</dbReference>
<gene>
    <name evidence="7" type="ORF">IV203_020926</name>
</gene>
<dbReference type="InterPro" id="IPR013149">
    <property type="entry name" value="ADH-like_C"/>
</dbReference>
<dbReference type="Pfam" id="PF00107">
    <property type="entry name" value="ADH_zinc_N"/>
    <property type="match status" value="1"/>
</dbReference>
<keyword evidence="4" id="KW-0560">Oxidoreductase</keyword>
<dbReference type="FunFam" id="3.40.50.720:FF:000022">
    <property type="entry name" value="Cinnamyl alcohol dehydrogenase"/>
    <property type="match status" value="1"/>
</dbReference>
<dbReference type="InterPro" id="IPR002328">
    <property type="entry name" value="ADH_Zn_CS"/>
</dbReference>
<keyword evidence="8" id="KW-1185">Reference proteome</keyword>
<reference evidence="7" key="2">
    <citation type="submission" date="2021-04" db="EMBL/GenBank/DDBJ databases">
        <authorList>
            <person name="Podell S."/>
        </authorList>
    </citation>
    <scope>NUCLEOTIDE SEQUENCE</scope>
    <source>
        <strain evidence="7">Hildebrandi</strain>
    </source>
</reference>
<evidence type="ECO:0000313" key="8">
    <source>
        <dbReference type="Proteomes" id="UP000693970"/>
    </source>
</evidence>
<evidence type="ECO:0000256" key="5">
    <source>
        <dbReference type="RuleBase" id="RU361277"/>
    </source>
</evidence>
<dbReference type="AlphaFoldDB" id="A0A9K3KGL7"/>
<name>A0A9K3KGL7_9STRA</name>
<dbReference type="InterPro" id="IPR013154">
    <property type="entry name" value="ADH-like_N"/>
</dbReference>
<dbReference type="CDD" id="cd05283">
    <property type="entry name" value="CAD1"/>
    <property type="match status" value="1"/>
</dbReference>
<evidence type="ECO:0000256" key="4">
    <source>
        <dbReference type="ARBA" id="ARBA00023002"/>
    </source>
</evidence>
<evidence type="ECO:0000256" key="3">
    <source>
        <dbReference type="ARBA" id="ARBA00022833"/>
    </source>
</evidence>
<dbReference type="InterPro" id="IPR047109">
    <property type="entry name" value="CAD-like"/>
</dbReference>